<accession>A0AAQ3T1P1</accession>
<name>A0AAQ3T1P1_PASNO</name>
<keyword evidence="5" id="KW-1185">Reference proteome</keyword>
<dbReference type="CDD" id="cd07816">
    <property type="entry name" value="Bet_v1-like"/>
    <property type="match status" value="1"/>
</dbReference>
<gene>
    <name evidence="4" type="ORF">U9M48_014444</name>
</gene>
<proteinExistence type="inferred from homology"/>
<evidence type="ECO:0000313" key="5">
    <source>
        <dbReference type="Proteomes" id="UP001341281"/>
    </source>
</evidence>
<reference evidence="4 5" key="1">
    <citation type="submission" date="2024-02" db="EMBL/GenBank/DDBJ databases">
        <title>High-quality chromosome-scale genome assembly of Pensacola bahiagrass (Paspalum notatum Flugge var. saurae).</title>
        <authorList>
            <person name="Vega J.M."/>
            <person name="Podio M."/>
            <person name="Orjuela J."/>
            <person name="Siena L.A."/>
            <person name="Pessino S.C."/>
            <person name="Combes M.C."/>
            <person name="Mariac C."/>
            <person name="Albertini E."/>
            <person name="Pupilli F."/>
            <person name="Ortiz J.P.A."/>
            <person name="Leblanc O."/>
        </authorList>
    </citation>
    <scope>NUCLEOTIDE SEQUENCE [LARGE SCALE GENOMIC DNA]</scope>
    <source>
        <strain evidence="4">R1</strain>
        <tissue evidence="4">Leaf</tissue>
    </source>
</reference>
<dbReference type="AlphaFoldDB" id="A0AAQ3T1P1"/>
<dbReference type="InterPro" id="IPR023393">
    <property type="entry name" value="START-like_dom_sf"/>
</dbReference>
<dbReference type="SUPFAM" id="SSF55961">
    <property type="entry name" value="Bet v1-like"/>
    <property type="match status" value="1"/>
</dbReference>
<dbReference type="Pfam" id="PF00407">
    <property type="entry name" value="Bet_v_1"/>
    <property type="match status" value="1"/>
</dbReference>
<dbReference type="GO" id="GO:0004864">
    <property type="term" value="F:protein phosphatase inhibitor activity"/>
    <property type="evidence" value="ECO:0007669"/>
    <property type="project" value="TreeGrafter"/>
</dbReference>
<dbReference type="GO" id="GO:0006952">
    <property type="term" value="P:defense response"/>
    <property type="evidence" value="ECO:0007669"/>
    <property type="project" value="InterPro"/>
</dbReference>
<evidence type="ECO:0000256" key="2">
    <source>
        <dbReference type="ARBA" id="ARBA00009744"/>
    </source>
</evidence>
<dbReference type="InterPro" id="IPR000916">
    <property type="entry name" value="Bet_v_I/MLP"/>
</dbReference>
<dbReference type="PANTHER" id="PTHR31213:SF23">
    <property type="entry name" value="OS04G0593400 PROTEIN"/>
    <property type="match status" value="1"/>
</dbReference>
<comment type="subcellular location">
    <subcellularLocation>
        <location evidence="1">Nucleus</location>
    </subcellularLocation>
</comment>
<dbReference type="GO" id="GO:0010427">
    <property type="term" value="F:abscisic acid binding"/>
    <property type="evidence" value="ECO:0007669"/>
    <property type="project" value="TreeGrafter"/>
</dbReference>
<sequence length="161" mass="17496">MKGSKVHEHETDVPASELWAIYGTLRAAELLPKLFPHVLAKVELVSGDGGVGTILELIFAPGIPGLKNYKENFIKVDNENYIKEVQTIECDLLKPGFLSYMVRFEIIAKGPNSSVIRSTIEYEIVDAHPELEATVSTAGLAATAAKFSEHAKDTMAPQATA</sequence>
<comment type="similarity">
    <text evidence="2">Belongs to the BetVI family.</text>
</comment>
<organism evidence="4 5">
    <name type="scientific">Paspalum notatum var. saurae</name>
    <dbReference type="NCBI Taxonomy" id="547442"/>
    <lineage>
        <taxon>Eukaryota</taxon>
        <taxon>Viridiplantae</taxon>
        <taxon>Streptophyta</taxon>
        <taxon>Embryophyta</taxon>
        <taxon>Tracheophyta</taxon>
        <taxon>Spermatophyta</taxon>
        <taxon>Magnoliopsida</taxon>
        <taxon>Liliopsida</taxon>
        <taxon>Poales</taxon>
        <taxon>Poaceae</taxon>
        <taxon>PACMAD clade</taxon>
        <taxon>Panicoideae</taxon>
        <taxon>Andropogonodae</taxon>
        <taxon>Paspaleae</taxon>
        <taxon>Paspalinae</taxon>
        <taxon>Paspalum</taxon>
    </lineage>
</organism>
<dbReference type="GO" id="GO:0005737">
    <property type="term" value="C:cytoplasm"/>
    <property type="evidence" value="ECO:0007669"/>
    <property type="project" value="TreeGrafter"/>
</dbReference>
<dbReference type="GO" id="GO:0009738">
    <property type="term" value="P:abscisic acid-activated signaling pathway"/>
    <property type="evidence" value="ECO:0007669"/>
    <property type="project" value="TreeGrafter"/>
</dbReference>
<evidence type="ECO:0000256" key="1">
    <source>
        <dbReference type="ARBA" id="ARBA00004123"/>
    </source>
</evidence>
<dbReference type="EMBL" id="CP144747">
    <property type="protein sequence ID" value="WVZ65010.1"/>
    <property type="molecule type" value="Genomic_DNA"/>
</dbReference>
<evidence type="ECO:0000259" key="3">
    <source>
        <dbReference type="Pfam" id="PF00407"/>
    </source>
</evidence>
<dbReference type="Proteomes" id="UP001341281">
    <property type="component" value="Chromosome 03"/>
</dbReference>
<dbReference type="FunFam" id="3.30.530.20:FF:000033">
    <property type="entry name" value="S-norcoclaurine synthase"/>
    <property type="match status" value="1"/>
</dbReference>
<feature type="domain" description="Bet v I/Major latex protein" evidence="3">
    <location>
        <begin position="6"/>
        <end position="128"/>
    </location>
</feature>
<dbReference type="Gene3D" id="3.30.530.20">
    <property type="match status" value="1"/>
</dbReference>
<dbReference type="InterPro" id="IPR050279">
    <property type="entry name" value="Plant_def-hormone_signal"/>
</dbReference>
<evidence type="ECO:0000313" key="4">
    <source>
        <dbReference type="EMBL" id="WVZ65010.1"/>
    </source>
</evidence>
<protein>
    <recommendedName>
        <fullName evidence="3">Bet v I/Major latex protein domain-containing protein</fullName>
    </recommendedName>
</protein>
<dbReference type="PANTHER" id="PTHR31213">
    <property type="entry name" value="OS08G0374000 PROTEIN-RELATED"/>
    <property type="match status" value="1"/>
</dbReference>
<dbReference type="GO" id="GO:0005634">
    <property type="term" value="C:nucleus"/>
    <property type="evidence" value="ECO:0007669"/>
    <property type="project" value="UniProtKB-SubCell"/>
</dbReference>
<dbReference type="GO" id="GO:0038023">
    <property type="term" value="F:signaling receptor activity"/>
    <property type="evidence" value="ECO:0007669"/>
    <property type="project" value="TreeGrafter"/>
</dbReference>